<evidence type="ECO:0000256" key="2">
    <source>
        <dbReference type="ARBA" id="ARBA00022801"/>
    </source>
</evidence>
<dbReference type="GO" id="GO:0016787">
    <property type="term" value="F:hydrolase activity"/>
    <property type="evidence" value="ECO:0007669"/>
    <property type="project" value="UniProtKB-KW"/>
</dbReference>
<reference evidence="4 5" key="1">
    <citation type="submission" date="2019-03" db="EMBL/GenBank/DDBJ databases">
        <title>Sequencing the genomes of 1000 actinobacteria strains.</title>
        <authorList>
            <person name="Klenk H.-P."/>
        </authorList>
    </citation>
    <scope>NUCLEOTIDE SEQUENCE [LARGE SCALE GENOMIC DNA]</scope>
    <source>
        <strain evidence="4 5">DSM 44969</strain>
    </source>
</reference>
<dbReference type="SUPFAM" id="SSF63829">
    <property type="entry name" value="Calcium-dependent phosphotriesterase"/>
    <property type="match status" value="1"/>
</dbReference>
<evidence type="ECO:0000256" key="1">
    <source>
        <dbReference type="ARBA" id="ARBA00008853"/>
    </source>
</evidence>
<dbReference type="Pfam" id="PF08450">
    <property type="entry name" value="SGL"/>
    <property type="match status" value="1"/>
</dbReference>
<evidence type="ECO:0000313" key="5">
    <source>
        <dbReference type="Proteomes" id="UP000295560"/>
    </source>
</evidence>
<dbReference type="AlphaFoldDB" id="A0A4V2PHZ6"/>
<sequence>MSELSVVLEGLSFLEGPRWHSGRIWVSDFYTHRVLSADEDGSHLRTEAEVPQQPSGTGWLPDGRMLVVSMRDGKVLRREHDGSLATHADLSSHADTLLNDMVVAEDGTAWVGSFGFDLMSLAPRRAAPLLRVDPDGTVSVASEPLHFPNGPTLVDSGTLVVAETFGNRLSAFDIGPDGALSDRRDWAAFGPVPESEEPLEALGALTVAPDGISTVDAEGAIWVADAKNNRVVRVRQGGDIAEEISTEAVGCYACMLGGADGRTLYLCTAPGFAEHERRETRLGALLCARVDVPAAA</sequence>
<dbReference type="EMBL" id="SMFZ01000002">
    <property type="protein sequence ID" value="TCK22646.1"/>
    <property type="molecule type" value="Genomic_DNA"/>
</dbReference>
<dbReference type="Proteomes" id="UP000295560">
    <property type="component" value="Unassembled WGS sequence"/>
</dbReference>
<accession>A0A4V2PHZ6</accession>
<protein>
    <submittedName>
        <fullName evidence="4">Sugar lactone lactonase YvrE</fullName>
    </submittedName>
</protein>
<dbReference type="RefSeq" id="WP_132431652.1">
    <property type="nucleotide sequence ID" value="NZ_SMFZ01000002.1"/>
</dbReference>
<feature type="domain" description="SMP-30/Gluconolactonase/LRE-like region" evidence="3">
    <location>
        <begin position="15"/>
        <end position="269"/>
    </location>
</feature>
<dbReference type="Gene3D" id="2.120.10.30">
    <property type="entry name" value="TolB, C-terminal domain"/>
    <property type="match status" value="1"/>
</dbReference>
<dbReference type="InterPro" id="IPR013658">
    <property type="entry name" value="SGL"/>
</dbReference>
<evidence type="ECO:0000313" key="4">
    <source>
        <dbReference type="EMBL" id="TCK22646.1"/>
    </source>
</evidence>
<dbReference type="PANTHER" id="PTHR47572">
    <property type="entry name" value="LIPOPROTEIN-RELATED"/>
    <property type="match status" value="1"/>
</dbReference>
<dbReference type="OrthoDB" id="2633250at2"/>
<organism evidence="4 5">
    <name type="scientific">Pseudonocardia endophytica</name>
    <dbReference type="NCBI Taxonomy" id="401976"/>
    <lineage>
        <taxon>Bacteria</taxon>
        <taxon>Bacillati</taxon>
        <taxon>Actinomycetota</taxon>
        <taxon>Actinomycetes</taxon>
        <taxon>Pseudonocardiales</taxon>
        <taxon>Pseudonocardiaceae</taxon>
        <taxon>Pseudonocardia</taxon>
    </lineage>
</organism>
<proteinExistence type="inferred from homology"/>
<gene>
    <name evidence="4" type="ORF">EV378_6654</name>
</gene>
<keyword evidence="5" id="KW-1185">Reference proteome</keyword>
<dbReference type="InterPro" id="IPR051262">
    <property type="entry name" value="SMP-30/CGR1_Lactonase"/>
</dbReference>
<keyword evidence="2" id="KW-0378">Hydrolase</keyword>
<comment type="similarity">
    <text evidence="1">Belongs to the SMP-30/CGR1 family.</text>
</comment>
<name>A0A4V2PHZ6_PSEEN</name>
<dbReference type="InterPro" id="IPR011042">
    <property type="entry name" value="6-blade_b-propeller_TolB-like"/>
</dbReference>
<dbReference type="PANTHER" id="PTHR47572:SF4">
    <property type="entry name" value="LACTONASE DRP35"/>
    <property type="match status" value="1"/>
</dbReference>
<evidence type="ECO:0000259" key="3">
    <source>
        <dbReference type="Pfam" id="PF08450"/>
    </source>
</evidence>
<comment type="caution">
    <text evidence="4">The sequence shown here is derived from an EMBL/GenBank/DDBJ whole genome shotgun (WGS) entry which is preliminary data.</text>
</comment>